<protein>
    <submittedName>
        <fullName evidence="1">Uncharacterized protein</fullName>
    </submittedName>
</protein>
<proteinExistence type="predicted"/>
<dbReference type="EMBL" id="HACA01005633">
    <property type="protein sequence ID" value="CDW22994.1"/>
    <property type="molecule type" value="Transcribed_RNA"/>
</dbReference>
<organism evidence="1">
    <name type="scientific">Lepeophtheirus salmonis</name>
    <name type="common">Salmon louse</name>
    <name type="synonym">Caligus salmonis</name>
    <dbReference type="NCBI Taxonomy" id="72036"/>
    <lineage>
        <taxon>Eukaryota</taxon>
        <taxon>Metazoa</taxon>
        <taxon>Ecdysozoa</taxon>
        <taxon>Arthropoda</taxon>
        <taxon>Crustacea</taxon>
        <taxon>Multicrustacea</taxon>
        <taxon>Hexanauplia</taxon>
        <taxon>Copepoda</taxon>
        <taxon>Siphonostomatoida</taxon>
        <taxon>Caligidae</taxon>
        <taxon>Lepeophtheirus</taxon>
    </lineage>
</organism>
<accession>A0A0K2TA78</accession>
<sequence length="97" mass="10365">MAALSSNDSLHTAAEILAGVHDELLGPVIPLLRNGGLQGVYVRVICPFSLPPQSAPIQQSPNGLKSSEDDGHMSLAQKSAMLSAQNFRHLVDVWVHI</sequence>
<dbReference type="AlphaFoldDB" id="A0A0K2TA78"/>
<evidence type="ECO:0000313" key="1">
    <source>
        <dbReference type="EMBL" id="CDW22994.1"/>
    </source>
</evidence>
<name>A0A0K2TA78_LEPSM</name>
<reference evidence="1" key="1">
    <citation type="submission" date="2014-05" db="EMBL/GenBank/DDBJ databases">
        <authorList>
            <person name="Chronopoulou M."/>
        </authorList>
    </citation>
    <scope>NUCLEOTIDE SEQUENCE</scope>
    <source>
        <tissue evidence="1">Whole organism</tissue>
    </source>
</reference>